<dbReference type="SUPFAM" id="SSF56235">
    <property type="entry name" value="N-terminal nucleophile aminohydrolases (Ntn hydrolases)"/>
    <property type="match status" value="1"/>
</dbReference>
<keyword evidence="2" id="KW-0315">Glutamine amidotransferase</keyword>
<evidence type="ECO:0000313" key="5">
    <source>
        <dbReference type="EMBL" id="GMA87399.1"/>
    </source>
</evidence>
<dbReference type="Pfam" id="PF13522">
    <property type="entry name" value="GATase_6"/>
    <property type="match status" value="1"/>
</dbReference>
<comment type="caution">
    <text evidence="5">The sequence shown here is derived from an EMBL/GenBank/DDBJ whole genome shotgun (WGS) entry which is preliminary data.</text>
</comment>
<sequence length="276" mass="29713">MRRSPRLTYFGLYALQHRGQESAGIATSDGNRLLVYKDMGLVSQVFDETALRSLDGGHLAIGHARYSTTGSSTWENAQPTLGDTAGGTVALAHNGNLTNSAEPEGAWWPSATAPRSPASLRRGNTTDTALVTTLLTGDPDHSLEATALEVLPLLRGAFSLVFMDEHTLYAARDAHGVRPLVLGRLERGWVVASETSALATIGASVIREVEPGEPGGHRRRRTAHPPVRAARAQGLRVRVRLPGPARHHDRRSKRARGAGRDGPRAWPASTPSRPTW</sequence>
<organism evidence="5 6">
    <name type="scientific">Angustibacter aerolatus</name>
    <dbReference type="NCBI Taxonomy" id="1162965"/>
    <lineage>
        <taxon>Bacteria</taxon>
        <taxon>Bacillati</taxon>
        <taxon>Actinomycetota</taxon>
        <taxon>Actinomycetes</taxon>
        <taxon>Kineosporiales</taxon>
        <taxon>Kineosporiaceae</taxon>
    </lineage>
</organism>
<gene>
    <name evidence="5" type="ORF">GCM10025868_26490</name>
</gene>
<dbReference type="Proteomes" id="UP001157017">
    <property type="component" value="Unassembled WGS sequence"/>
</dbReference>
<feature type="compositionally biased region" description="Basic residues" evidence="3">
    <location>
        <begin position="245"/>
        <end position="257"/>
    </location>
</feature>
<dbReference type="PROSITE" id="PS51278">
    <property type="entry name" value="GATASE_TYPE_2"/>
    <property type="match status" value="1"/>
</dbReference>
<feature type="domain" description="Glutamine amidotransferase type-2" evidence="4">
    <location>
        <begin position="1"/>
        <end position="220"/>
    </location>
</feature>
<accession>A0ABQ6JJ58</accession>
<dbReference type="InterPro" id="IPR029055">
    <property type="entry name" value="Ntn_hydrolases_N"/>
</dbReference>
<evidence type="ECO:0000256" key="3">
    <source>
        <dbReference type="SAM" id="MobiDB-lite"/>
    </source>
</evidence>
<feature type="region of interest" description="Disordered" evidence="3">
    <location>
        <begin position="210"/>
        <end position="276"/>
    </location>
</feature>
<dbReference type="PANTHER" id="PTHR11907">
    <property type="entry name" value="AMIDOPHOSPHORIBOSYLTRANSFERASE"/>
    <property type="match status" value="1"/>
</dbReference>
<dbReference type="EMBL" id="BSUZ01000001">
    <property type="protein sequence ID" value="GMA87399.1"/>
    <property type="molecule type" value="Genomic_DNA"/>
</dbReference>
<evidence type="ECO:0000256" key="1">
    <source>
        <dbReference type="ARBA" id="ARBA00022679"/>
    </source>
</evidence>
<reference evidence="6" key="1">
    <citation type="journal article" date="2019" name="Int. J. Syst. Evol. Microbiol.">
        <title>The Global Catalogue of Microorganisms (GCM) 10K type strain sequencing project: providing services to taxonomists for standard genome sequencing and annotation.</title>
        <authorList>
            <consortium name="The Broad Institute Genomics Platform"/>
            <consortium name="The Broad Institute Genome Sequencing Center for Infectious Disease"/>
            <person name="Wu L."/>
            <person name="Ma J."/>
        </authorList>
    </citation>
    <scope>NUCLEOTIDE SEQUENCE [LARGE SCALE GENOMIC DNA]</scope>
    <source>
        <strain evidence="6">NBRC 108730</strain>
    </source>
</reference>
<evidence type="ECO:0000256" key="2">
    <source>
        <dbReference type="ARBA" id="ARBA00022962"/>
    </source>
</evidence>
<keyword evidence="1" id="KW-0808">Transferase</keyword>
<keyword evidence="6" id="KW-1185">Reference proteome</keyword>
<evidence type="ECO:0000259" key="4">
    <source>
        <dbReference type="PROSITE" id="PS51278"/>
    </source>
</evidence>
<dbReference type="Gene3D" id="3.60.20.10">
    <property type="entry name" value="Glutamine Phosphoribosylpyrophosphate, subunit 1, domain 1"/>
    <property type="match status" value="1"/>
</dbReference>
<proteinExistence type="predicted"/>
<evidence type="ECO:0000313" key="6">
    <source>
        <dbReference type="Proteomes" id="UP001157017"/>
    </source>
</evidence>
<name>A0ABQ6JJ58_9ACTN</name>
<dbReference type="InterPro" id="IPR017932">
    <property type="entry name" value="GATase_2_dom"/>
</dbReference>
<protein>
    <recommendedName>
        <fullName evidence="4">Glutamine amidotransferase type-2 domain-containing protein</fullName>
    </recommendedName>
</protein>